<accession>A0A202BWC1</accession>
<reference evidence="2" key="1">
    <citation type="submission" date="2017-02" db="EMBL/GenBank/DDBJ databases">
        <authorList>
            <person name="Tetz G."/>
            <person name="Tetz V."/>
        </authorList>
    </citation>
    <scope>NUCLEOTIDE SEQUENCE [LARGE SCALE GENOMIC DNA]</scope>
    <source>
        <strain evidence="2">VT16-26</strain>
    </source>
</reference>
<dbReference type="EMBL" id="MVAG01000128">
    <property type="protein sequence ID" value="OVE55774.1"/>
    <property type="molecule type" value="Genomic_DNA"/>
</dbReference>
<dbReference type="AlphaFoldDB" id="A0A202BWC1"/>
<evidence type="ECO:0000313" key="2">
    <source>
        <dbReference type="Proteomes" id="UP000196355"/>
    </source>
</evidence>
<gene>
    <name evidence="1" type="ORF">B0E34_16295</name>
</gene>
<keyword evidence="2" id="KW-1185">Reference proteome</keyword>
<evidence type="ECO:0000313" key="1">
    <source>
        <dbReference type="EMBL" id="OVE55774.1"/>
    </source>
</evidence>
<comment type="caution">
    <text evidence="1">The sequence shown here is derived from an EMBL/GenBank/DDBJ whole genome shotgun (WGS) entry which is preliminary data.</text>
</comment>
<sequence>MSRFIYPSAKNFFKMKKVFTVFILLLVQFCPSQIFVSEGTYIYAEKESLFDSVITKVPIDHKLSVKISSEKNSKKSLRERRTKHKGISRKLDSVNKSTAGKKIENKESSEVNFKDFPNTNNHFQTTKRQNYAVTSTQVFKVIDIAVTKYLVNQDYDYSEVKILKSKIFHFFSQPANVCFSVRPPPILSI</sequence>
<name>A0A202BWC1_9FLAO</name>
<proteinExistence type="predicted"/>
<dbReference type="Proteomes" id="UP000196355">
    <property type="component" value="Unassembled WGS sequence"/>
</dbReference>
<organism evidence="1 2">
    <name type="scientific">Chryseobacterium mucoviscidosis</name>
    <dbReference type="NCBI Taxonomy" id="1945581"/>
    <lineage>
        <taxon>Bacteria</taxon>
        <taxon>Pseudomonadati</taxon>
        <taxon>Bacteroidota</taxon>
        <taxon>Flavobacteriia</taxon>
        <taxon>Flavobacteriales</taxon>
        <taxon>Weeksellaceae</taxon>
        <taxon>Chryseobacterium group</taxon>
        <taxon>Chryseobacterium</taxon>
    </lineage>
</organism>
<protein>
    <submittedName>
        <fullName evidence="1">Uncharacterized protein</fullName>
    </submittedName>
</protein>